<evidence type="ECO:0000256" key="3">
    <source>
        <dbReference type="ARBA" id="ARBA00023125"/>
    </source>
</evidence>
<dbReference type="InterPro" id="IPR046335">
    <property type="entry name" value="LacI/GalR-like_sensor"/>
</dbReference>
<dbReference type="PANTHER" id="PTHR30146">
    <property type="entry name" value="LACI-RELATED TRANSCRIPTIONAL REPRESSOR"/>
    <property type="match status" value="1"/>
</dbReference>
<dbReference type="Proteomes" id="UP001500279">
    <property type="component" value="Unassembled WGS sequence"/>
</dbReference>
<dbReference type="PROSITE" id="PS00356">
    <property type="entry name" value="HTH_LACI_1"/>
    <property type="match status" value="1"/>
</dbReference>
<keyword evidence="3 6" id="KW-0238">DNA-binding</keyword>
<gene>
    <name evidence="6" type="ORF">GCM10009107_51760</name>
</gene>
<evidence type="ECO:0000259" key="5">
    <source>
        <dbReference type="PROSITE" id="PS50932"/>
    </source>
</evidence>
<dbReference type="EMBL" id="BAAAEW010000042">
    <property type="protein sequence ID" value="GAA0764985.1"/>
    <property type="molecule type" value="Genomic_DNA"/>
</dbReference>
<dbReference type="CDD" id="cd06288">
    <property type="entry name" value="PBP1_sucrose_transcription_regulator"/>
    <property type="match status" value="1"/>
</dbReference>
<evidence type="ECO:0000256" key="4">
    <source>
        <dbReference type="ARBA" id="ARBA00023163"/>
    </source>
</evidence>
<dbReference type="PANTHER" id="PTHR30146:SF148">
    <property type="entry name" value="HTH-TYPE TRANSCRIPTIONAL REPRESSOR PURR-RELATED"/>
    <property type="match status" value="1"/>
</dbReference>
<dbReference type="Pfam" id="PF00356">
    <property type="entry name" value="LacI"/>
    <property type="match status" value="1"/>
</dbReference>
<dbReference type="InterPro" id="IPR028082">
    <property type="entry name" value="Peripla_BP_I"/>
</dbReference>
<dbReference type="SMART" id="SM00354">
    <property type="entry name" value="HTH_LACI"/>
    <property type="match status" value="1"/>
</dbReference>
<accession>A0ABN1KF25</accession>
<keyword evidence="1" id="KW-0678">Repressor</keyword>
<dbReference type="PROSITE" id="PS50932">
    <property type="entry name" value="HTH_LACI_2"/>
    <property type="match status" value="1"/>
</dbReference>
<dbReference type="SUPFAM" id="SSF53822">
    <property type="entry name" value="Periplasmic binding protein-like I"/>
    <property type="match status" value="1"/>
</dbReference>
<reference evidence="6 7" key="1">
    <citation type="journal article" date="2019" name="Int. J. Syst. Evol. Microbiol.">
        <title>The Global Catalogue of Microorganisms (GCM) 10K type strain sequencing project: providing services to taxonomists for standard genome sequencing and annotation.</title>
        <authorList>
            <consortium name="The Broad Institute Genomics Platform"/>
            <consortium name="The Broad Institute Genome Sequencing Center for Infectious Disease"/>
            <person name="Wu L."/>
            <person name="Ma J."/>
        </authorList>
    </citation>
    <scope>NUCLEOTIDE SEQUENCE [LARGE SCALE GENOMIC DNA]</scope>
    <source>
        <strain evidence="6 7">JCM 15503</strain>
    </source>
</reference>
<keyword evidence="7" id="KW-1185">Reference proteome</keyword>
<evidence type="ECO:0000313" key="6">
    <source>
        <dbReference type="EMBL" id="GAA0764985.1"/>
    </source>
</evidence>
<feature type="domain" description="HTH lacI-type" evidence="5">
    <location>
        <begin position="1"/>
        <end position="63"/>
    </location>
</feature>
<name>A0ABN1KF25_9BURK</name>
<dbReference type="InterPro" id="IPR010982">
    <property type="entry name" value="Lambda_DNA-bd_dom_sf"/>
</dbReference>
<keyword evidence="2" id="KW-0805">Transcription regulation</keyword>
<proteinExistence type="predicted"/>
<dbReference type="Pfam" id="PF13377">
    <property type="entry name" value="Peripla_BP_3"/>
    <property type="match status" value="1"/>
</dbReference>
<dbReference type="Gene3D" id="1.10.260.40">
    <property type="entry name" value="lambda repressor-like DNA-binding domains"/>
    <property type="match status" value="1"/>
</dbReference>
<dbReference type="InterPro" id="IPR000843">
    <property type="entry name" value="HTH_LacI"/>
</dbReference>
<sequence>MTDVATQAGVSQSTVSLVLNGMTGTQLAEETRARVARVAAELGYQLPERKPERRVAAARRVPAGAGAGTGLILYLVDEVSTSPHAALSIDGAKDEAWRQGALVCVFATRSSSAVEAAVLATMLANPQLLGVVYSTIFTRAVTLPAPLAGVPTVLLNCHPVDEGTPPAALSISSVEPSEVTGGQVATECLIDAGHRRIGFINGEPWMDAAHDRLLGYRRALASADIAFDRKLVREGDWHVASGHECTLLLMRQEPPPTAIFCANDLMAVGCLEALHELGLRVPQDVSVMGYDDQEIARHTKPALSTLVLPDYEMGRLAVEMLLAEVADPARRKRRHKVEGSLVARATVAPPKPR</sequence>
<evidence type="ECO:0000313" key="7">
    <source>
        <dbReference type="Proteomes" id="UP001500279"/>
    </source>
</evidence>
<evidence type="ECO:0000256" key="2">
    <source>
        <dbReference type="ARBA" id="ARBA00023015"/>
    </source>
</evidence>
<comment type="caution">
    <text evidence="6">The sequence shown here is derived from an EMBL/GenBank/DDBJ whole genome shotgun (WGS) entry which is preliminary data.</text>
</comment>
<dbReference type="Gene3D" id="3.40.50.2300">
    <property type="match status" value="2"/>
</dbReference>
<dbReference type="SUPFAM" id="SSF47413">
    <property type="entry name" value="lambda repressor-like DNA-binding domains"/>
    <property type="match status" value="1"/>
</dbReference>
<keyword evidence="4" id="KW-0804">Transcription</keyword>
<organism evidence="6 7">
    <name type="scientific">Ideonella azotifigens</name>
    <dbReference type="NCBI Taxonomy" id="513160"/>
    <lineage>
        <taxon>Bacteria</taxon>
        <taxon>Pseudomonadati</taxon>
        <taxon>Pseudomonadota</taxon>
        <taxon>Betaproteobacteria</taxon>
        <taxon>Burkholderiales</taxon>
        <taxon>Sphaerotilaceae</taxon>
        <taxon>Ideonella</taxon>
    </lineage>
</organism>
<protein>
    <submittedName>
        <fullName evidence="6">LacI family DNA-binding transcriptional regulator</fullName>
    </submittedName>
</protein>
<dbReference type="CDD" id="cd01392">
    <property type="entry name" value="HTH_LacI"/>
    <property type="match status" value="1"/>
</dbReference>
<evidence type="ECO:0000256" key="1">
    <source>
        <dbReference type="ARBA" id="ARBA00022491"/>
    </source>
</evidence>
<dbReference type="GO" id="GO:0003677">
    <property type="term" value="F:DNA binding"/>
    <property type="evidence" value="ECO:0007669"/>
    <property type="project" value="UniProtKB-KW"/>
</dbReference>